<dbReference type="EMBL" id="QWIP01001111">
    <property type="protein sequence ID" value="RMY49486.1"/>
    <property type="molecule type" value="Genomic_DNA"/>
</dbReference>
<evidence type="ECO:0000256" key="1">
    <source>
        <dbReference type="SAM" id="MobiDB-lite"/>
    </source>
</evidence>
<evidence type="ECO:0008006" key="4">
    <source>
        <dbReference type="Google" id="ProtNLM"/>
    </source>
</evidence>
<gene>
    <name evidence="2" type="ORF">D0863_15130</name>
</gene>
<dbReference type="PANTHER" id="PTHR42085:SF2">
    <property type="entry name" value="F-BOX DOMAIN-CONTAINING PROTEIN"/>
    <property type="match status" value="1"/>
</dbReference>
<dbReference type="AlphaFoldDB" id="A0A3M7CCR1"/>
<feature type="compositionally biased region" description="Basic and acidic residues" evidence="1">
    <location>
        <begin position="470"/>
        <end position="480"/>
    </location>
</feature>
<feature type="region of interest" description="Disordered" evidence="1">
    <location>
        <begin position="288"/>
        <end position="321"/>
    </location>
</feature>
<feature type="compositionally biased region" description="Polar residues" evidence="1">
    <location>
        <begin position="288"/>
        <end position="303"/>
    </location>
</feature>
<sequence>MNRENSTLLSLPAELRLRIYTYVLHFSHPLYRPLRASIIHPWHSISDQNHDDSDSKFNSNSLADTALLLTNRQIHHEAKDCFYELNSFRVSFNHLCSCQNIFPYPAFDDNLVRRLEIRSFLPRSNSLISKDSSSSSGENSSISSTDDGAFDASDASSEEEDDDEGGQEEAYTNCKFCQNSGMGLIDYLLHDLPKLHAATIAFEDIFTFSESIGPILRKLVPSSQSNPNRNDEDENDTHNTNNNNTNDPPHLISNEIGTLRLEGLPRGQTLEFHLPSLTHAWRALAGTEQQQQRRVWDGRSNTYHRGGSSSSSSQKTTHTRLPGQKILSRALEYLHFEANSYDRVPAALRRFFVVVAPPPLPTGGKEGSAEEGGTDYLRQTAQLHFRSLPDGRERRAGFTIALARELAKVFEDDGGAGSIEWVSLDAEPEVPVWRFGLDVDVQEDEREGENGDGAGRRRRVGRREEEEEMEIWRVSRRERV</sequence>
<organism evidence="2 3">
    <name type="scientific">Hortaea werneckii</name>
    <name type="common">Black yeast</name>
    <name type="synonym">Cladosporium werneckii</name>
    <dbReference type="NCBI Taxonomy" id="91943"/>
    <lineage>
        <taxon>Eukaryota</taxon>
        <taxon>Fungi</taxon>
        <taxon>Dikarya</taxon>
        <taxon>Ascomycota</taxon>
        <taxon>Pezizomycotina</taxon>
        <taxon>Dothideomycetes</taxon>
        <taxon>Dothideomycetidae</taxon>
        <taxon>Mycosphaerellales</taxon>
        <taxon>Teratosphaeriaceae</taxon>
        <taxon>Hortaea</taxon>
    </lineage>
</organism>
<dbReference type="OrthoDB" id="62952at2759"/>
<evidence type="ECO:0000313" key="3">
    <source>
        <dbReference type="Proteomes" id="UP000269276"/>
    </source>
</evidence>
<feature type="region of interest" description="Disordered" evidence="1">
    <location>
        <begin position="127"/>
        <end position="168"/>
    </location>
</feature>
<protein>
    <recommendedName>
        <fullName evidence="4">F-box domain-containing protein</fullName>
    </recommendedName>
</protein>
<evidence type="ECO:0000313" key="2">
    <source>
        <dbReference type="EMBL" id="RMY49486.1"/>
    </source>
</evidence>
<dbReference type="Proteomes" id="UP000269276">
    <property type="component" value="Unassembled WGS sequence"/>
</dbReference>
<accession>A0A3M7CCR1</accession>
<dbReference type="InterPro" id="IPR038883">
    <property type="entry name" value="AN11006-like"/>
</dbReference>
<name>A0A3M7CCR1_HORWE</name>
<reference evidence="2 3" key="1">
    <citation type="journal article" date="2018" name="BMC Genomics">
        <title>Genomic evidence for intraspecific hybridization in a clonal and extremely halotolerant yeast.</title>
        <authorList>
            <person name="Gostincar C."/>
            <person name="Stajich J.E."/>
            <person name="Zupancic J."/>
            <person name="Zalar P."/>
            <person name="Gunde-Cimerman N."/>
        </authorList>
    </citation>
    <scope>NUCLEOTIDE SEQUENCE [LARGE SCALE GENOMIC DNA]</scope>
    <source>
        <strain evidence="2 3">EXF-2682</strain>
    </source>
</reference>
<feature type="compositionally biased region" description="Low complexity" evidence="1">
    <location>
        <begin position="238"/>
        <end position="250"/>
    </location>
</feature>
<dbReference type="PANTHER" id="PTHR42085">
    <property type="entry name" value="F-BOX DOMAIN-CONTAINING PROTEIN"/>
    <property type="match status" value="1"/>
</dbReference>
<proteinExistence type="predicted"/>
<comment type="caution">
    <text evidence="2">The sequence shown here is derived from an EMBL/GenBank/DDBJ whole genome shotgun (WGS) entry which is preliminary data.</text>
</comment>
<feature type="compositionally biased region" description="Acidic residues" evidence="1">
    <location>
        <begin position="156"/>
        <end position="167"/>
    </location>
</feature>
<feature type="region of interest" description="Disordered" evidence="1">
    <location>
        <begin position="443"/>
        <end position="480"/>
    </location>
</feature>
<feature type="region of interest" description="Disordered" evidence="1">
    <location>
        <begin position="219"/>
        <end position="253"/>
    </location>
</feature>
<feature type="compositionally biased region" description="Low complexity" evidence="1">
    <location>
        <begin position="127"/>
        <end position="155"/>
    </location>
</feature>